<evidence type="ECO:0000256" key="4">
    <source>
        <dbReference type="ARBA" id="ARBA00022723"/>
    </source>
</evidence>
<organism evidence="7 8">
    <name type="scientific">Orbus sasakiae</name>
    <dbReference type="NCBI Taxonomy" id="1078475"/>
    <lineage>
        <taxon>Bacteria</taxon>
        <taxon>Pseudomonadati</taxon>
        <taxon>Pseudomonadota</taxon>
        <taxon>Gammaproteobacteria</taxon>
        <taxon>Orbales</taxon>
        <taxon>Orbaceae</taxon>
        <taxon>Orbus</taxon>
    </lineage>
</organism>
<dbReference type="InterPro" id="IPR058240">
    <property type="entry name" value="rSAM_sf"/>
</dbReference>
<dbReference type="CDD" id="cd01335">
    <property type="entry name" value="Radical_SAM"/>
    <property type="match status" value="1"/>
</dbReference>
<comment type="cofactor">
    <cofactor evidence="1">
        <name>[4Fe-4S] cluster</name>
        <dbReference type="ChEBI" id="CHEBI:49883"/>
    </cofactor>
</comment>
<keyword evidence="4" id="KW-0479">Metal-binding</keyword>
<evidence type="ECO:0000256" key="3">
    <source>
        <dbReference type="ARBA" id="ARBA00022691"/>
    </source>
</evidence>
<dbReference type="Pfam" id="PF13353">
    <property type="entry name" value="Fer4_12"/>
    <property type="match status" value="1"/>
</dbReference>
<protein>
    <submittedName>
        <fullName evidence="7">4Fe-4S cluster-binding domain-containing protein</fullName>
    </submittedName>
</protein>
<dbReference type="InterPro" id="IPR013785">
    <property type="entry name" value="Aldolase_TIM"/>
</dbReference>
<keyword evidence="6" id="KW-0411">Iron-sulfur</keyword>
<dbReference type="InterPro" id="IPR007197">
    <property type="entry name" value="rSAM"/>
</dbReference>
<dbReference type="SFLD" id="SFLDS00029">
    <property type="entry name" value="Radical_SAM"/>
    <property type="match status" value="1"/>
</dbReference>
<comment type="caution">
    <text evidence="7">The sequence shown here is derived from an EMBL/GenBank/DDBJ whole genome shotgun (WGS) entry which is preliminary data.</text>
</comment>
<evidence type="ECO:0000256" key="5">
    <source>
        <dbReference type="ARBA" id="ARBA00023004"/>
    </source>
</evidence>
<evidence type="ECO:0000256" key="2">
    <source>
        <dbReference type="ARBA" id="ARBA00022485"/>
    </source>
</evidence>
<evidence type="ECO:0000313" key="7">
    <source>
        <dbReference type="EMBL" id="GAA5105769.1"/>
    </source>
</evidence>
<keyword evidence="8" id="KW-1185">Reference proteome</keyword>
<accession>A0ABP9N468</accession>
<keyword evidence="2" id="KW-0004">4Fe-4S</keyword>
<proteinExistence type="predicted"/>
<reference evidence="8" key="1">
    <citation type="journal article" date="2019" name="Int. J. Syst. Evol. Microbiol.">
        <title>The Global Catalogue of Microorganisms (GCM) 10K type strain sequencing project: providing services to taxonomists for standard genome sequencing and annotation.</title>
        <authorList>
            <consortium name="The Broad Institute Genomics Platform"/>
            <consortium name="The Broad Institute Genome Sequencing Center for Infectious Disease"/>
            <person name="Wu L."/>
            <person name="Ma J."/>
        </authorList>
    </citation>
    <scope>NUCLEOTIDE SEQUENCE [LARGE SCALE GENOMIC DNA]</scope>
    <source>
        <strain evidence="8">JCM 18050</strain>
    </source>
</reference>
<keyword evidence="5" id="KW-0408">Iron</keyword>
<evidence type="ECO:0000256" key="6">
    <source>
        <dbReference type="ARBA" id="ARBA00023014"/>
    </source>
</evidence>
<dbReference type="EMBL" id="BAABHY010000001">
    <property type="protein sequence ID" value="GAA5105769.1"/>
    <property type="molecule type" value="Genomic_DNA"/>
</dbReference>
<dbReference type="InterPro" id="IPR034457">
    <property type="entry name" value="Organic_radical-activating"/>
</dbReference>
<dbReference type="Proteomes" id="UP001500171">
    <property type="component" value="Unassembled WGS sequence"/>
</dbReference>
<sequence length="218" mass="24795">MEMGLSRVHFPVTTLGPGQRLGIWFQGCHLQCQGCISTDTWPKAKHLTDIDALLDVIKDWIHLAEGITISGGEPFEQPQALAYLVHQLKRLTPVDILIYTGLPFAKIVNDVNVMAPNVDVIISEPFVINEAQTFTLRGSDNQNMHLLTPLGQARFADYQYQRMDDQHHALDMMFDEKGVIWFAGIPKRDDFLTLQTLLENQGHQLKTTAHKTKQHKRR</sequence>
<dbReference type="PANTHER" id="PTHR30352:SF2">
    <property type="entry name" value="ANAEROBIC RIBONUCLEOSIDE-TRIPHOSPHATE REDUCTASE-ACTIVATING PROTEIN"/>
    <property type="match status" value="1"/>
</dbReference>
<dbReference type="PANTHER" id="PTHR30352">
    <property type="entry name" value="PYRUVATE FORMATE-LYASE-ACTIVATING ENZYME"/>
    <property type="match status" value="1"/>
</dbReference>
<evidence type="ECO:0000256" key="1">
    <source>
        <dbReference type="ARBA" id="ARBA00001966"/>
    </source>
</evidence>
<evidence type="ECO:0000313" key="8">
    <source>
        <dbReference type="Proteomes" id="UP001500171"/>
    </source>
</evidence>
<dbReference type="Gene3D" id="3.20.20.70">
    <property type="entry name" value="Aldolase class I"/>
    <property type="match status" value="1"/>
</dbReference>
<keyword evidence="3" id="KW-0949">S-adenosyl-L-methionine</keyword>
<name>A0ABP9N468_9GAMM</name>
<dbReference type="RefSeq" id="WP_345488440.1">
    <property type="nucleotide sequence ID" value="NZ_BAABHY010000001.1"/>
</dbReference>
<gene>
    <name evidence="7" type="ORF">GCM10023211_04860</name>
</gene>
<dbReference type="SUPFAM" id="SSF102114">
    <property type="entry name" value="Radical SAM enzymes"/>
    <property type="match status" value="1"/>
</dbReference>